<dbReference type="CDD" id="cd00542">
    <property type="entry name" value="Ntn_PVA"/>
    <property type="match status" value="1"/>
</dbReference>
<evidence type="ECO:0000313" key="6">
    <source>
        <dbReference type="Proteomes" id="UP000287243"/>
    </source>
</evidence>
<dbReference type="SUPFAM" id="SSF56235">
    <property type="entry name" value="N-terminal nucleophile aminohydrolases (Ntn hydrolases)"/>
    <property type="match status" value="1"/>
</dbReference>
<dbReference type="EMBL" id="CP019384">
    <property type="protein sequence ID" value="QAT16527.1"/>
    <property type="molecule type" value="Genomic_DNA"/>
</dbReference>
<proteinExistence type="inferred from homology"/>
<dbReference type="InterPro" id="IPR029055">
    <property type="entry name" value="Ntn_hydrolases_N"/>
</dbReference>
<feature type="chain" id="PRO_5019538004" description="Choloylglycine hydrolase/NAAA C-terminal domain-containing protein" evidence="3">
    <location>
        <begin position="21"/>
        <end position="358"/>
    </location>
</feature>
<evidence type="ECO:0000259" key="4">
    <source>
        <dbReference type="Pfam" id="PF02275"/>
    </source>
</evidence>
<evidence type="ECO:0000256" key="3">
    <source>
        <dbReference type="SAM" id="SignalP"/>
    </source>
</evidence>
<evidence type="ECO:0000256" key="2">
    <source>
        <dbReference type="ARBA" id="ARBA00022801"/>
    </source>
</evidence>
<feature type="domain" description="Choloylglycine hydrolase/NAAA C-terminal" evidence="4">
    <location>
        <begin position="21"/>
        <end position="337"/>
    </location>
</feature>
<dbReference type="Gene3D" id="3.60.60.10">
    <property type="entry name" value="Penicillin V Acylase, Chain A"/>
    <property type="match status" value="1"/>
</dbReference>
<reference evidence="5 6" key="1">
    <citation type="submission" date="2017-01" db="EMBL/GenBank/DDBJ databases">
        <title>First insights into the biology of 'candidatus Vampirococcus archaeovorus'.</title>
        <authorList>
            <person name="Kizina J."/>
            <person name="Jordan S."/>
            <person name="Stueber K."/>
            <person name="Reinhardt R."/>
            <person name="Harder J."/>
        </authorList>
    </citation>
    <scope>NUCLEOTIDE SEQUENCE [LARGE SCALE GENOMIC DNA]</scope>
    <source>
        <strain evidence="5 6">LiM</strain>
    </source>
</reference>
<comment type="similarity">
    <text evidence="1">Belongs to the peptidase C59 family.</text>
</comment>
<name>A0A410P2V0_VELA1</name>
<accession>A0A410P2V0</accession>
<evidence type="ECO:0000256" key="1">
    <source>
        <dbReference type="ARBA" id="ARBA00006625"/>
    </source>
</evidence>
<keyword evidence="3" id="KW-0732">Signal</keyword>
<dbReference type="Pfam" id="PF02275">
    <property type="entry name" value="CBAH"/>
    <property type="match status" value="1"/>
</dbReference>
<dbReference type="Proteomes" id="UP000287243">
    <property type="component" value="Chromosome"/>
</dbReference>
<sequence>MRIGAVVIFFLALTAGVSSACSDFQLKAKDGTIVIGRSMEFPVDLHSRVVIVPRGRQFVSVNDKGVKGTSWVNKYGFLGIDAYGAKNTYVEGFNEKGLAFDALMFTGAEYQEAVAGRFVTISDFGSWVMGNFATVDEVKAALSDVNVAGTRLKEAGGEIYMHIALHDAGGKNLVIEFIDGKVHVYDNPLGVMTNRPDFSWQINNLRNYINLDAHDRKDKELGGLKIEPTGVGSGMLGLPGDWTPPSRFVRLALSVEAALPPADAEEAVNLAQHLLNIVDIPKGVIKENPEPFVTLEGYAQWVVIKDLTNLVLYYKTYEDSALKKVDLKRFGLSPDKKELSIAIDDRRQIFIDVSGDLK</sequence>
<dbReference type="KEGG" id="vai:BU251_01690"/>
<dbReference type="AlphaFoldDB" id="A0A410P2V0"/>
<dbReference type="GO" id="GO:0016787">
    <property type="term" value="F:hydrolase activity"/>
    <property type="evidence" value="ECO:0007669"/>
    <property type="project" value="UniProtKB-KW"/>
</dbReference>
<feature type="signal peptide" evidence="3">
    <location>
        <begin position="1"/>
        <end position="20"/>
    </location>
</feature>
<dbReference type="InterPro" id="IPR029132">
    <property type="entry name" value="CBAH/NAAA_C"/>
</dbReference>
<dbReference type="PROSITE" id="PS51257">
    <property type="entry name" value="PROKAR_LIPOPROTEIN"/>
    <property type="match status" value="1"/>
</dbReference>
<protein>
    <recommendedName>
        <fullName evidence="4">Choloylglycine hydrolase/NAAA C-terminal domain-containing protein</fullName>
    </recommendedName>
</protein>
<keyword evidence="2" id="KW-0378">Hydrolase</keyword>
<dbReference type="InterPro" id="IPR052193">
    <property type="entry name" value="Peptidase_C59"/>
</dbReference>
<dbReference type="PANTHER" id="PTHR35527">
    <property type="entry name" value="CHOLOYLGLYCINE HYDROLASE"/>
    <property type="match status" value="1"/>
</dbReference>
<dbReference type="PANTHER" id="PTHR35527:SF2">
    <property type="entry name" value="HYDROLASE"/>
    <property type="match status" value="1"/>
</dbReference>
<organism evidence="5 6">
    <name type="scientific">Velamenicoccus archaeovorus</name>
    <dbReference type="NCBI Taxonomy" id="1930593"/>
    <lineage>
        <taxon>Bacteria</taxon>
        <taxon>Pseudomonadati</taxon>
        <taxon>Candidatus Omnitrophota</taxon>
        <taxon>Candidatus Velamenicoccus</taxon>
    </lineage>
</organism>
<gene>
    <name evidence="5" type="ORF">BU251_01690</name>
</gene>
<evidence type="ECO:0000313" key="5">
    <source>
        <dbReference type="EMBL" id="QAT16527.1"/>
    </source>
</evidence>
<keyword evidence="6" id="KW-1185">Reference proteome</keyword>